<proteinExistence type="predicted"/>
<evidence type="ECO:0000313" key="3">
    <source>
        <dbReference type="Proteomes" id="UP001189429"/>
    </source>
</evidence>
<dbReference type="Proteomes" id="UP001189429">
    <property type="component" value="Unassembled WGS sequence"/>
</dbReference>
<keyword evidence="3" id="KW-1185">Reference proteome</keyword>
<gene>
    <name evidence="2" type="ORF">PCOR1329_LOCUS6547</name>
</gene>
<feature type="compositionally biased region" description="Polar residues" evidence="1">
    <location>
        <begin position="1"/>
        <end position="10"/>
    </location>
</feature>
<evidence type="ECO:0000313" key="2">
    <source>
        <dbReference type="EMBL" id="CAK0797478.1"/>
    </source>
</evidence>
<reference evidence="2" key="1">
    <citation type="submission" date="2023-10" db="EMBL/GenBank/DDBJ databases">
        <authorList>
            <person name="Chen Y."/>
            <person name="Shah S."/>
            <person name="Dougan E. K."/>
            <person name="Thang M."/>
            <person name="Chan C."/>
        </authorList>
    </citation>
    <scope>NUCLEOTIDE SEQUENCE [LARGE SCALE GENOMIC DNA]</scope>
</reference>
<sequence>MAVSTASRTWRTPRALPGAGREGPSGLAASGQASLARPRRVAAPRALHERRPVHADERCCHARNLLGEPGERAPLLTRPRGGCCWGACGGALRVLGDCRGRHTCRTDSGSPVLLNDSMSCLQLSGAFPGCCGVGRRGLTPAALNRVLFELRTDASSPRHVAQVGLARLGEEEEVAAAGLLDEHTPLLAALLCAGSGEVQSTGGPLEVLAPGAGSPGLVQRLEDWCSGGQPWLLGDSLSATVLLEVDLRPGAGSLAISVGSGRSAAPAVVAAPMLLAEGPPWLPAVCLTAEGQDPRGPDPGLPRLRGPVAACAPAMPGAPRCFFIVHRARSTTRSVPIRKHPPLRSQAICQCACSASSGKRLSMKP</sequence>
<name>A0ABN9PW49_9DINO</name>
<evidence type="ECO:0000256" key="1">
    <source>
        <dbReference type="SAM" id="MobiDB-lite"/>
    </source>
</evidence>
<comment type="caution">
    <text evidence="2">The sequence shown here is derived from an EMBL/GenBank/DDBJ whole genome shotgun (WGS) entry which is preliminary data.</text>
</comment>
<protein>
    <submittedName>
        <fullName evidence="2">Uncharacterized protein</fullName>
    </submittedName>
</protein>
<dbReference type="EMBL" id="CAUYUJ010001758">
    <property type="protein sequence ID" value="CAK0797478.1"/>
    <property type="molecule type" value="Genomic_DNA"/>
</dbReference>
<feature type="region of interest" description="Disordered" evidence="1">
    <location>
        <begin position="1"/>
        <end position="48"/>
    </location>
</feature>
<feature type="compositionally biased region" description="Low complexity" evidence="1">
    <location>
        <begin position="25"/>
        <end position="36"/>
    </location>
</feature>
<accession>A0ABN9PW49</accession>
<organism evidence="2 3">
    <name type="scientific">Prorocentrum cordatum</name>
    <dbReference type="NCBI Taxonomy" id="2364126"/>
    <lineage>
        <taxon>Eukaryota</taxon>
        <taxon>Sar</taxon>
        <taxon>Alveolata</taxon>
        <taxon>Dinophyceae</taxon>
        <taxon>Prorocentrales</taxon>
        <taxon>Prorocentraceae</taxon>
        <taxon>Prorocentrum</taxon>
    </lineage>
</organism>